<sequence>MGSIRFISLPHSYQSSHEQKAILRTSQIIMAKRDQPFLRFLLVVFYIALLSIVHLCMHLKSTAWLRLQYLILCS</sequence>
<dbReference type="VEuPathDB" id="FungiDB:BCV72DRAFT_230131"/>
<dbReference type="EMBL" id="KV921948">
    <property type="protein sequence ID" value="ORE05288.1"/>
    <property type="molecule type" value="Genomic_DNA"/>
</dbReference>
<gene>
    <name evidence="2" type="ORF">BCV72DRAFT_230131</name>
</gene>
<evidence type="ECO:0000256" key="1">
    <source>
        <dbReference type="SAM" id="Phobius"/>
    </source>
</evidence>
<keyword evidence="1" id="KW-0472">Membrane</keyword>
<accession>A0A1X0R027</accession>
<keyword evidence="1" id="KW-0812">Transmembrane</keyword>
<proteinExistence type="predicted"/>
<reference evidence="2" key="1">
    <citation type="journal article" date="2016" name="Proc. Natl. Acad. Sci. U.S.A.">
        <title>Lipid metabolic changes in an early divergent fungus govern the establishment of a mutualistic symbiosis with endobacteria.</title>
        <authorList>
            <person name="Lastovetsky O.A."/>
            <person name="Gaspar M.L."/>
            <person name="Mondo S.J."/>
            <person name="LaButti K.M."/>
            <person name="Sandor L."/>
            <person name="Grigoriev I.V."/>
            <person name="Henry S.A."/>
            <person name="Pawlowska T.E."/>
        </authorList>
    </citation>
    <scope>NUCLEOTIDE SEQUENCE [LARGE SCALE GENOMIC DNA]</scope>
    <source>
        <strain evidence="2">ATCC 52814</strain>
    </source>
</reference>
<organism evidence="2">
    <name type="scientific">Rhizopus microsporus var. microsporus</name>
    <dbReference type="NCBI Taxonomy" id="86635"/>
    <lineage>
        <taxon>Eukaryota</taxon>
        <taxon>Fungi</taxon>
        <taxon>Fungi incertae sedis</taxon>
        <taxon>Mucoromycota</taxon>
        <taxon>Mucoromycotina</taxon>
        <taxon>Mucoromycetes</taxon>
        <taxon>Mucorales</taxon>
        <taxon>Mucorineae</taxon>
        <taxon>Rhizopodaceae</taxon>
        <taxon>Rhizopus</taxon>
    </lineage>
</organism>
<feature type="transmembrane region" description="Helical" evidence="1">
    <location>
        <begin position="37"/>
        <end position="57"/>
    </location>
</feature>
<keyword evidence="1" id="KW-1133">Transmembrane helix</keyword>
<evidence type="ECO:0000313" key="2">
    <source>
        <dbReference type="EMBL" id="ORE05288.1"/>
    </source>
</evidence>
<dbReference type="AlphaFoldDB" id="A0A1X0R027"/>
<dbReference type="Proteomes" id="UP000242414">
    <property type="component" value="Unassembled WGS sequence"/>
</dbReference>
<protein>
    <submittedName>
        <fullName evidence="2">Uncharacterized protein</fullName>
    </submittedName>
</protein>
<name>A0A1X0R027_RHIZD</name>